<evidence type="ECO:0000256" key="1">
    <source>
        <dbReference type="ARBA" id="ARBA00022741"/>
    </source>
</evidence>
<organism evidence="7 8">
    <name type="scientific">Smittium megazygosporum</name>
    <dbReference type="NCBI Taxonomy" id="133381"/>
    <lineage>
        <taxon>Eukaryota</taxon>
        <taxon>Fungi</taxon>
        <taxon>Fungi incertae sedis</taxon>
        <taxon>Zoopagomycota</taxon>
        <taxon>Kickxellomycotina</taxon>
        <taxon>Harpellomycetes</taxon>
        <taxon>Harpellales</taxon>
        <taxon>Legeriomycetaceae</taxon>
        <taxon>Smittium</taxon>
    </lineage>
</organism>
<dbReference type="GO" id="GO:0005737">
    <property type="term" value="C:cytoplasm"/>
    <property type="evidence" value="ECO:0007669"/>
    <property type="project" value="TreeGrafter"/>
</dbReference>
<dbReference type="GO" id="GO:0005634">
    <property type="term" value="C:nucleus"/>
    <property type="evidence" value="ECO:0007669"/>
    <property type="project" value="TreeGrafter"/>
</dbReference>
<feature type="domain" description="Protein kinase" evidence="6">
    <location>
        <begin position="30"/>
        <end position="300"/>
    </location>
</feature>
<sequence length="445" mass="50231">MGAHNTYSKSKKNEKPKGLMVGHSIDNGALLFTHFVGVGSYGEVYKAYDRISNREYAIKVLQRKQNFFLSNMENEPYIDARVLSTEIRLHSKIPPHPNVISLERILHTNDQIFMVMENCGGGDLYENISKNPYFNLSGNDALIRRLFLQLVDAVEHCHMNGVYHRDLKPENILVTEDGLNLKLIDFGLSTDRPWSNEIGCGSAYYMSPEIQGGLDGKLTHYSTAPNDVWALGIILINLATGRNPWNRAHVSDPLFCKYINDQSFLFQAINASPHLSLIIHRALDINPVTRCTLHELHDLVKGCSQFIVPKKFIPLAINSKHKPSQERKQVQSHGTFNSTSNTHFAQNTPGEHDSSVVFTENAKLFENFNNQHNPVVNGSSEKTYTSECGFDMESPTNFEASYNMLSKDKKNTGPAFNSTLKPLSNLKNSYLDNFNVLCNKRQMMS</sequence>
<keyword evidence="4" id="KW-0723">Serine/threonine-protein kinase</keyword>
<evidence type="ECO:0000256" key="3">
    <source>
        <dbReference type="PROSITE-ProRule" id="PRU10141"/>
    </source>
</evidence>
<evidence type="ECO:0000256" key="2">
    <source>
        <dbReference type="ARBA" id="ARBA00022840"/>
    </source>
</evidence>
<dbReference type="GO" id="GO:0005524">
    <property type="term" value="F:ATP binding"/>
    <property type="evidence" value="ECO:0007669"/>
    <property type="project" value="UniProtKB-UniRule"/>
</dbReference>
<dbReference type="Proteomes" id="UP000245609">
    <property type="component" value="Unassembled WGS sequence"/>
</dbReference>
<dbReference type="InterPro" id="IPR000719">
    <property type="entry name" value="Prot_kinase_dom"/>
</dbReference>
<dbReference type="Pfam" id="PF00069">
    <property type="entry name" value="Pkinase"/>
    <property type="match status" value="1"/>
</dbReference>
<keyword evidence="2 3" id="KW-0067">ATP-binding</keyword>
<evidence type="ECO:0000259" key="6">
    <source>
        <dbReference type="PROSITE" id="PS50011"/>
    </source>
</evidence>
<dbReference type="GO" id="GO:0004674">
    <property type="term" value="F:protein serine/threonine kinase activity"/>
    <property type="evidence" value="ECO:0007669"/>
    <property type="project" value="UniProtKB-KW"/>
</dbReference>
<comment type="similarity">
    <text evidence="4">Belongs to the protein kinase superfamily.</text>
</comment>
<protein>
    <recommendedName>
        <fullName evidence="6">Protein kinase domain-containing protein</fullName>
    </recommendedName>
</protein>
<evidence type="ECO:0000256" key="5">
    <source>
        <dbReference type="SAM" id="MobiDB-lite"/>
    </source>
</evidence>
<keyword evidence="4" id="KW-0418">Kinase</keyword>
<keyword evidence="4" id="KW-0808">Transferase</keyword>
<name>A0A2T9ZCZ5_9FUNG</name>
<feature type="compositionally biased region" description="Polar residues" evidence="5">
    <location>
        <begin position="331"/>
        <end position="349"/>
    </location>
</feature>
<reference evidence="7 8" key="1">
    <citation type="journal article" date="2018" name="MBio">
        <title>Comparative Genomics Reveals the Core Gene Toolbox for the Fungus-Insect Symbiosis.</title>
        <authorList>
            <person name="Wang Y."/>
            <person name="Stata M."/>
            <person name="Wang W."/>
            <person name="Stajich J.E."/>
            <person name="White M.M."/>
            <person name="Moncalvo J.M."/>
        </authorList>
    </citation>
    <scope>NUCLEOTIDE SEQUENCE [LARGE SCALE GENOMIC DNA]</scope>
    <source>
        <strain evidence="7 8">SC-DP-2</strain>
    </source>
</reference>
<dbReference type="PROSITE" id="PS00107">
    <property type="entry name" value="PROTEIN_KINASE_ATP"/>
    <property type="match status" value="1"/>
</dbReference>
<evidence type="ECO:0000313" key="7">
    <source>
        <dbReference type="EMBL" id="PVV02420.1"/>
    </source>
</evidence>
<gene>
    <name evidence="7" type="ORF">BB560_003132</name>
</gene>
<keyword evidence="1 3" id="KW-0547">Nucleotide-binding</keyword>
<comment type="caution">
    <text evidence="7">The sequence shown here is derived from an EMBL/GenBank/DDBJ whole genome shotgun (WGS) entry which is preliminary data.</text>
</comment>
<dbReference type="AlphaFoldDB" id="A0A2T9ZCZ5"/>
<feature type="binding site" evidence="3">
    <location>
        <position position="59"/>
    </location>
    <ligand>
        <name>ATP</name>
        <dbReference type="ChEBI" id="CHEBI:30616"/>
    </ligand>
</feature>
<dbReference type="EMBL" id="MBFS01000471">
    <property type="protein sequence ID" value="PVV02420.1"/>
    <property type="molecule type" value="Genomic_DNA"/>
</dbReference>
<dbReference type="PANTHER" id="PTHR44167">
    <property type="entry name" value="OVARIAN-SPECIFIC SERINE/THREONINE-PROTEIN KINASE LOK-RELATED"/>
    <property type="match status" value="1"/>
</dbReference>
<dbReference type="STRING" id="133381.A0A2T9ZCZ5"/>
<dbReference type="SUPFAM" id="SSF56112">
    <property type="entry name" value="Protein kinase-like (PK-like)"/>
    <property type="match status" value="1"/>
</dbReference>
<evidence type="ECO:0000256" key="4">
    <source>
        <dbReference type="RuleBase" id="RU000304"/>
    </source>
</evidence>
<dbReference type="InterPro" id="IPR008271">
    <property type="entry name" value="Ser/Thr_kinase_AS"/>
</dbReference>
<evidence type="ECO:0000313" key="8">
    <source>
        <dbReference type="Proteomes" id="UP000245609"/>
    </source>
</evidence>
<dbReference type="Gene3D" id="1.10.510.10">
    <property type="entry name" value="Transferase(Phosphotransferase) domain 1"/>
    <property type="match status" value="1"/>
</dbReference>
<dbReference type="PROSITE" id="PS50011">
    <property type="entry name" value="PROTEIN_KINASE_DOM"/>
    <property type="match status" value="1"/>
</dbReference>
<proteinExistence type="inferred from homology"/>
<dbReference type="InterPro" id="IPR017441">
    <property type="entry name" value="Protein_kinase_ATP_BS"/>
</dbReference>
<accession>A0A2T9ZCZ5</accession>
<dbReference type="OrthoDB" id="541276at2759"/>
<dbReference type="PANTHER" id="PTHR44167:SF24">
    <property type="entry name" value="SERINE_THREONINE-PROTEIN KINASE CHK2"/>
    <property type="match status" value="1"/>
</dbReference>
<feature type="region of interest" description="Disordered" evidence="5">
    <location>
        <begin position="320"/>
        <end position="352"/>
    </location>
</feature>
<dbReference type="InterPro" id="IPR011009">
    <property type="entry name" value="Kinase-like_dom_sf"/>
</dbReference>
<dbReference type="SMART" id="SM00220">
    <property type="entry name" value="S_TKc"/>
    <property type="match status" value="1"/>
</dbReference>
<keyword evidence="8" id="KW-1185">Reference proteome</keyword>
<dbReference type="GO" id="GO:0044773">
    <property type="term" value="P:mitotic DNA damage checkpoint signaling"/>
    <property type="evidence" value="ECO:0007669"/>
    <property type="project" value="TreeGrafter"/>
</dbReference>
<dbReference type="PROSITE" id="PS00108">
    <property type="entry name" value="PROTEIN_KINASE_ST"/>
    <property type="match status" value="1"/>
</dbReference>